<evidence type="ECO:0000313" key="2">
    <source>
        <dbReference type="Proteomes" id="UP000614058"/>
    </source>
</evidence>
<gene>
    <name evidence="1" type="ORF">JDW22_05775</name>
</gene>
<sequence length="133" mass="15571">MSNKLLIQALQEHNLPVWDKLHIILDLAEKKNNEIYPIILNFMEQPEFERCKGTLIYALENYPPEPLFEKAIDWLIHGGFEVAHGAFNIINKISKLSGDQVDNAYETIKTFSTNHQNEKWRTELLNEVLDMFE</sequence>
<keyword evidence="2" id="KW-1185">Reference proteome</keyword>
<proteinExistence type="predicted"/>
<evidence type="ECO:0000313" key="1">
    <source>
        <dbReference type="EMBL" id="MBK0396097.1"/>
    </source>
</evidence>
<dbReference type="Proteomes" id="UP000614058">
    <property type="component" value="Unassembled WGS sequence"/>
</dbReference>
<organism evidence="1 2">
    <name type="scientific">Kingella bonacorsii</name>
    <dbReference type="NCBI Taxonomy" id="2796361"/>
    <lineage>
        <taxon>Bacteria</taxon>
        <taxon>Pseudomonadati</taxon>
        <taxon>Pseudomonadota</taxon>
        <taxon>Betaproteobacteria</taxon>
        <taxon>Neisseriales</taxon>
        <taxon>Neisseriaceae</taxon>
        <taxon>Kingella</taxon>
    </lineage>
</organism>
<comment type="caution">
    <text evidence="1">The sequence shown here is derived from an EMBL/GenBank/DDBJ whole genome shotgun (WGS) entry which is preliminary data.</text>
</comment>
<protein>
    <recommendedName>
        <fullName evidence="3">HEAT repeat domain-containing protein</fullName>
    </recommendedName>
</protein>
<dbReference type="RefSeq" id="WP_200522272.1">
    <property type="nucleotide sequence ID" value="NZ_JAEHNZ010000002.1"/>
</dbReference>
<accession>A0ABS1BS95</accession>
<dbReference type="EMBL" id="JAEHNZ010000002">
    <property type="protein sequence ID" value="MBK0396097.1"/>
    <property type="molecule type" value="Genomic_DNA"/>
</dbReference>
<name>A0ABS1BS95_9NEIS</name>
<reference evidence="1 2" key="1">
    <citation type="journal article" date="2021" name="Pathogens">
        <title>Isolation and Characterization of Kingella bonacorsii sp. nov., A Novel Kingella Species Detected in a Stable Periodontitis Subject.</title>
        <authorList>
            <person name="Antezack A."/>
            <person name="Boxberger M."/>
            <person name="Rolland C."/>
            <person name="Monnet-Corti V."/>
            <person name="La Scola B."/>
        </authorList>
    </citation>
    <scope>NUCLEOTIDE SEQUENCE [LARGE SCALE GENOMIC DNA]</scope>
    <source>
        <strain evidence="1 2">Marseille-Q4569</strain>
    </source>
</reference>
<evidence type="ECO:0008006" key="3">
    <source>
        <dbReference type="Google" id="ProtNLM"/>
    </source>
</evidence>